<dbReference type="GO" id="GO:0006741">
    <property type="term" value="P:NADP+ biosynthetic process"/>
    <property type="evidence" value="ECO:0007669"/>
    <property type="project" value="InterPro"/>
</dbReference>
<dbReference type="HAMAP" id="MF_00361">
    <property type="entry name" value="NAD_kinase"/>
    <property type="match status" value="1"/>
</dbReference>
<sequence length="406" mass="46583">MNTVISENYEDEGEICEKNPIASRLQSHNDNSSLIFQKEIPLRSIKSCSPQQHDKFDFQNERCKIPSYECLRLDKRKTTSVFRQTQESVSYSLKGEMNSLIYYKLFDDECKYIVKEIAENLMELNCNIYLEQKQFDEIAEITHSNRLYVLNQEQIPSISLIIVVGGDGTVLYALRQFQSHEPPPILAFQKGTLGFMCVFELKDKYQVLSKQIEHFRTAGQFIVERKLRLKGCLKEREEQKFEYHVLNEFVITRGANPHCLYIEIYINNVLLTVASGDGIIVSTPTGSTAYFLSAGGPIIQNEVSSISIAPICPLSLSFRPIVLPTCLNITIKLANQCRANGFICADGQTTVEFNKDMVFEISQSEKFVSIIQDKSDIDYNEWVLNLRKKLGWNKVFTDQRKQKSNL</sequence>
<evidence type="ECO:0000256" key="5">
    <source>
        <dbReference type="ARBA" id="ARBA00022857"/>
    </source>
</evidence>
<evidence type="ECO:0000313" key="8">
    <source>
        <dbReference type="Proteomes" id="UP000692954"/>
    </source>
</evidence>
<keyword evidence="6" id="KW-0520">NAD</keyword>
<evidence type="ECO:0000256" key="2">
    <source>
        <dbReference type="ARBA" id="ARBA00022741"/>
    </source>
</evidence>
<comment type="caution">
    <text evidence="7">The sequence shown here is derived from an EMBL/GenBank/DDBJ whole genome shotgun (WGS) entry which is preliminary data.</text>
</comment>
<dbReference type="AlphaFoldDB" id="A0A8S1MUP0"/>
<dbReference type="PANTHER" id="PTHR20275:SF0">
    <property type="entry name" value="NAD KINASE"/>
    <property type="match status" value="1"/>
</dbReference>
<dbReference type="GO" id="GO:0003951">
    <property type="term" value="F:NAD+ kinase activity"/>
    <property type="evidence" value="ECO:0007669"/>
    <property type="project" value="InterPro"/>
</dbReference>
<keyword evidence="4" id="KW-0067">ATP-binding</keyword>
<dbReference type="Proteomes" id="UP000692954">
    <property type="component" value="Unassembled WGS sequence"/>
</dbReference>
<keyword evidence="8" id="KW-1185">Reference proteome</keyword>
<dbReference type="Pfam" id="PF20143">
    <property type="entry name" value="NAD_kinase_C"/>
    <property type="match status" value="1"/>
</dbReference>
<evidence type="ECO:0000256" key="1">
    <source>
        <dbReference type="ARBA" id="ARBA00022679"/>
    </source>
</evidence>
<dbReference type="GO" id="GO:0005524">
    <property type="term" value="F:ATP binding"/>
    <property type="evidence" value="ECO:0007669"/>
    <property type="project" value="UniProtKB-KW"/>
</dbReference>
<evidence type="ECO:0000313" key="7">
    <source>
        <dbReference type="EMBL" id="CAD8084777.1"/>
    </source>
</evidence>
<evidence type="ECO:0000256" key="4">
    <source>
        <dbReference type="ARBA" id="ARBA00022840"/>
    </source>
</evidence>
<dbReference type="Pfam" id="PF01513">
    <property type="entry name" value="NAD_kinase"/>
    <property type="match status" value="1"/>
</dbReference>
<accession>A0A8S1MUP0</accession>
<dbReference type="FunFam" id="2.60.200.30:FF:000009">
    <property type="entry name" value="Poly(P)/ATP NAD kinase"/>
    <property type="match status" value="1"/>
</dbReference>
<dbReference type="OrthoDB" id="24581at2759"/>
<evidence type="ECO:0000256" key="6">
    <source>
        <dbReference type="ARBA" id="ARBA00023027"/>
    </source>
</evidence>
<evidence type="ECO:0008006" key="9">
    <source>
        <dbReference type="Google" id="ProtNLM"/>
    </source>
</evidence>
<dbReference type="EMBL" id="CAJJDN010000047">
    <property type="protein sequence ID" value="CAD8084777.1"/>
    <property type="molecule type" value="Genomic_DNA"/>
</dbReference>
<organism evidence="7 8">
    <name type="scientific">Paramecium sonneborni</name>
    <dbReference type="NCBI Taxonomy" id="65129"/>
    <lineage>
        <taxon>Eukaryota</taxon>
        <taxon>Sar</taxon>
        <taxon>Alveolata</taxon>
        <taxon>Ciliophora</taxon>
        <taxon>Intramacronucleata</taxon>
        <taxon>Oligohymenophorea</taxon>
        <taxon>Peniculida</taxon>
        <taxon>Parameciidae</taxon>
        <taxon>Paramecium</taxon>
    </lineage>
</organism>
<reference evidence="7" key="1">
    <citation type="submission" date="2021-01" db="EMBL/GenBank/DDBJ databases">
        <authorList>
            <consortium name="Genoscope - CEA"/>
            <person name="William W."/>
        </authorList>
    </citation>
    <scope>NUCLEOTIDE SEQUENCE</scope>
</reference>
<dbReference type="PANTHER" id="PTHR20275">
    <property type="entry name" value="NAD KINASE"/>
    <property type="match status" value="1"/>
</dbReference>
<keyword evidence="1" id="KW-0808">Transferase</keyword>
<keyword evidence="2" id="KW-0547">Nucleotide-binding</keyword>
<keyword evidence="3" id="KW-0418">Kinase</keyword>
<evidence type="ECO:0000256" key="3">
    <source>
        <dbReference type="ARBA" id="ARBA00022777"/>
    </source>
</evidence>
<keyword evidence="5" id="KW-0521">NADP</keyword>
<gene>
    <name evidence="7" type="ORF">PSON_ATCC_30995.1.T0470159</name>
</gene>
<name>A0A8S1MUP0_9CILI</name>
<protein>
    <recommendedName>
        <fullName evidence="9">NAD(+) kinase</fullName>
    </recommendedName>
</protein>
<proteinExistence type="inferred from homology"/>
<dbReference type="InterPro" id="IPR002504">
    <property type="entry name" value="NADK"/>
</dbReference>